<reference evidence="2 3" key="1">
    <citation type="submission" date="2018-01" db="EMBL/GenBank/DDBJ databases">
        <title>Genomic Encyclopedia of Type Strains, Phase I: the one thousand microbial genomes (KMG-I) project.</title>
        <authorList>
            <person name="Goeker M."/>
        </authorList>
    </citation>
    <scope>NUCLEOTIDE SEQUENCE [LARGE SCALE GENOMIC DNA]</scope>
    <source>
        <strain evidence="2 3">DSM 17960</strain>
    </source>
</reference>
<dbReference type="InterPro" id="IPR011032">
    <property type="entry name" value="GroES-like_sf"/>
</dbReference>
<dbReference type="SUPFAM" id="SSF51735">
    <property type="entry name" value="NAD(P)-binding Rossmann-fold domains"/>
    <property type="match status" value="1"/>
</dbReference>
<dbReference type="EMBL" id="PQNY01000025">
    <property type="protein sequence ID" value="POS00745.1"/>
    <property type="molecule type" value="Genomic_DNA"/>
</dbReference>
<evidence type="ECO:0000259" key="1">
    <source>
        <dbReference type="SMART" id="SM00829"/>
    </source>
</evidence>
<dbReference type="InterPro" id="IPR036291">
    <property type="entry name" value="NAD(P)-bd_dom_sf"/>
</dbReference>
<name>A0A2S4N4X6_9FLAO</name>
<dbReference type="Pfam" id="PF08240">
    <property type="entry name" value="ADH_N"/>
    <property type="match status" value="1"/>
</dbReference>
<comment type="caution">
    <text evidence="2">The sequence shown here is derived from an EMBL/GenBank/DDBJ whole genome shotgun (WGS) entry which is preliminary data.</text>
</comment>
<keyword evidence="3" id="KW-1185">Reference proteome</keyword>
<dbReference type="Proteomes" id="UP000237056">
    <property type="component" value="Unassembled WGS sequence"/>
</dbReference>
<dbReference type="InterPro" id="IPR020843">
    <property type="entry name" value="ER"/>
</dbReference>
<dbReference type="GO" id="GO:0016491">
    <property type="term" value="F:oxidoreductase activity"/>
    <property type="evidence" value="ECO:0007669"/>
    <property type="project" value="InterPro"/>
</dbReference>
<proteinExistence type="predicted"/>
<dbReference type="AlphaFoldDB" id="A0A2S4N4X6"/>
<dbReference type="OrthoDB" id="9787435at2"/>
<dbReference type="PANTHER" id="PTHR11695:SF294">
    <property type="entry name" value="RETICULON-4-INTERACTING PROTEIN 1, MITOCHONDRIAL"/>
    <property type="match status" value="1"/>
</dbReference>
<dbReference type="InterPro" id="IPR013154">
    <property type="entry name" value="ADH-like_N"/>
</dbReference>
<dbReference type="RefSeq" id="WP_103727042.1">
    <property type="nucleotide sequence ID" value="NZ_PQNY01000025.1"/>
</dbReference>
<sequence>MRAFTVNKYSKKEPLHLTDVSEPKVNENEVLVKIHSAGVNLLDSLIRNGEFKIFLPYKTPFVNGHDMAGIVTKVGAKVSKFKVGDEVYARPADFKIGTFAEYISVNENDLALKPKNISMEEASSIPLVGLTSWQALVEIAKLKKGQKVFIQAGSGGVGTFAIQLAKHIGAFVATTTSSSNTELVKNLGADLIIDYKTQDFATILKDYDVVLHSNREAKVLENSLKILKPGGTLISLTGPPTGAVAKNLGLGWHFQIIMNLLSLSVRRKAKKLGVNFNFLFMKADGKALSEITKLIEAEKIRPIIDKVFPFEQTNEALTYVESGRSKGKVVIKVQ</sequence>
<organism evidence="2 3">
    <name type="scientific">Flavobacterium croceum DSM 17960</name>
    <dbReference type="NCBI Taxonomy" id="1121886"/>
    <lineage>
        <taxon>Bacteria</taxon>
        <taxon>Pseudomonadati</taxon>
        <taxon>Bacteroidota</taxon>
        <taxon>Flavobacteriia</taxon>
        <taxon>Flavobacteriales</taxon>
        <taxon>Flavobacteriaceae</taxon>
        <taxon>Flavobacterium</taxon>
    </lineage>
</organism>
<dbReference type="Gene3D" id="3.40.50.720">
    <property type="entry name" value="NAD(P)-binding Rossmann-like Domain"/>
    <property type="match status" value="1"/>
</dbReference>
<dbReference type="CDD" id="cd05289">
    <property type="entry name" value="MDR_like_2"/>
    <property type="match status" value="1"/>
</dbReference>
<evidence type="ECO:0000313" key="3">
    <source>
        <dbReference type="Proteomes" id="UP000237056"/>
    </source>
</evidence>
<dbReference type="Pfam" id="PF13602">
    <property type="entry name" value="ADH_zinc_N_2"/>
    <property type="match status" value="1"/>
</dbReference>
<gene>
    <name evidence="2" type="ORF">Q361_1256</name>
</gene>
<dbReference type="InterPro" id="IPR050700">
    <property type="entry name" value="YIM1/Zinc_Alcohol_DH_Fams"/>
</dbReference>
<dbReference type="SMART" id="SM00829">
    <property type="entry name" value="PKS_ER"/>
    <property type="match status" value="1"/>
</dbReference>
<evidence type="ECO:0000313" key="2">
    <source>
        <dbReference type="EMBL" id="POS00745.1"/>
    </source>
</evidence>
<dbReference type="Gene3D" id="3.90.180.10">
    <property type="entry name" value="Medium-chain alcohol dehydrogenases, catalytic domain"/>
    <property type="match status" value="1"/>
</dbReference>
<dbReference type="PANTHER" id="PTHR11695">
    <property type="entry name" value="ALCOHOL DEHYDROGENASE RELATED"/>
    <property type="match status" value="1"/>
</dbReference>
<accession>A0A2S4N4X6</accession>
<protein>
    <submittedName>
        <fullName evidence="2">NADPH:quinone reductase-like Zn-dependent oxidoreductase</fullName>
    </submittedName>
</protein>
<dbReference type="SUPFAM" id="SSF50129">
    <property type="entry name" value="GroES-like"/>
    <property type="match status" value="1"/>
</dbReference>
<feature type="domain" description="Enoyl reductase (ER)" evidence="1">
    <location>
        <begin position="10"/>
        <end position="331"/>
    </location>
</feature>